<evidence type="ECO:0000256" key="4">
    <source>
        <dbReference type="ARBA" id="ARBA00023136"/>
    </source>
</evidence>
<dbReference type="InterPro" id="IPR006977">
    <property type="entry name" value="Yip1_dom"/>
</dbReference>
<feature type="transmembrane region" description="Helical" evidence="5">
    <location>
        <begin position="146"/>
        <end position="164"/>
    </location>
</feature>
<evidence type="ECO:0000256" key="1">
    <source>
        <dbReference type="ARBA" id="ARBA00004141"/>
    </source>
</evidence>
<comment type="subcellular location">
    <subcellularLocation>
        <location evidence="1">Membrane</location>
        <topology evidence="1">Multi-pass membrane protein</topology>
    </subcellularLocation>
</comment>
<accession>A0A2U2J2M9</accession>
<feature type="domain" description="Yip1" evidence="6">
    <location>
        <begin position="24"/>
        <end position="191"/>
    </location>
</feature>
<comment type="caution">
    <text evidence="7">The sequence shown here is derived from an EMBL/GenBank/DDBJ whole genome shotgun (WGS) entry which is preliminary data.</text>
</comment>
<dbReference type="RefSeq" id="WP_109270735.1">
    <property type="nucleotide sequence ID" value="NZ_QFFF01000001.1"/>
</dbReference>
<evidence type="ECO:0000256" key="5">
    <source>
        <dbReference type="SAM" id="Phobius"/>
    </source>
</evidence>
<evidence type="ECO:0000313" key="7">
    <source>
        <dbReference type="EMBL" id="PWG02596.1"/>
    </source>
</evidence>
<feature type="transmembrane region" description="Helical" evidence="5">
    <location>
        <begin position="50"/>
        <end position="78"/>
    </location>
</feature>
<evidence type="ECO:0000259" key="6">
    <source>
        <dbReference type="Pfam" id="PF04893"/>
    </source>
</evidence>
<dbReference type="AlphaFoldDB" id="A0A2U2J2M9"/>
<gene>
    <name evidence="7" type="ORF">DF286_06745</name>
</gene>
<proteinExistence type="predicted"/>
<sequence>MTIDIKNAEPPSNDRSGLVDRVKRILIEPKAEWARIDSEPSSVGEIFKGWVLVLAAIPAVASAVGGLLFGYSLLGITYRPSLVEAVGSAIIQYVLTLVSVFALALIIDWLAPQFGGTRDRVQAMKVAAYSATAAWVAGIFGLVPSLAMLSILGLYSLYLLYLGLPRLMKTPGEKALPYTAVTVVAAILLFFLVGAVTAPVTAMLAGGTPGLASGKVSGTVKVPGGGSLDLGELEAASKRMEAAAARFENGDATAVEPAALQALLPANLGNYRRVEMSSSSAAAAGLGGSQAQARYENGESGFTLQLSDMAAAGALAAMGSAFNVEASRETETGYEKTQTIEGRLVTEEWDGASNEGHYGVVVADRFMIEASGNVPDVDVLKGAVDAVGLDRIEALAG</sequence>
<dbReference type="Pfam" id="PF04893">
    <property type="entry name" value="Yip1"/>
    <property type="match status" value="1"/>
</dbReference>
<evidence type="ECO:0000256" key="2">
    <source>
        <dbReference type="ARBA" id="ARBA00022692"/>
    </source>
</evidence>
<dbReference type="Proteomes" id="UP000245916">
    <property type="component" value="Unassembled WGS sequence"/>
</dbReference>
<keyword evidence="2 5" id="KW-0812">Transmembrane</keyword>
<keyword evidence="8" id="KW-1185">Reference proteome</keyword>
<keyword evidence="3 5" id="KW-1133">Transmembrane helix</keyword>
<protein>
    <submittedName>
        <fullName evidence="7">YIP1 family protein</fullName>
    </submittedName>
</protein>
<keyword evidence="4 5" id="KW-0472">Membrane</keyword>
<dbReference type="GO" id="GO:0016020">
    <property type="term" value="C:membrane"/>
    <property type="evidence" value="ECO:0007669"/>
    <property type="project" value="UniProtKB-SubCell"/>
</dbReference>
<evidence type="ECO:0000256" key="3">
    <source>
        <dbReference type="ARBA" id="ARBA00022989"/>
    </source>
</evidence>
<feature type="transmembrane region" description="Helical" evidence="5">
    <location>
        <begin position="90"/>
        <end position="111"/>
    </location>
</feature>
<dbReference type="EMBL" id="QFFF01000001">
    <property type="protein sequence ID" value="PWG02596.1"/>
    <property type="molecule type" value="Genomic_DNA"/>
</dbReference>
<organism evidence="7 8">
    <name type="scientific">Allosphingosinicella humi</name>
    <dbReference type="NCBI Taxonomy" id="2068657"/>
    <lineage>
        <taxon>Bacteria</taxon>
        <taxon>Pseudomonadati</taxon>
        <taxon>Pseudomonadota</taxon>
        <taxon>Alphaproteobacteria</taxon>
        <taxon>Sphingomonadales</taxon>
        <taxon>Sphingomonadaceae</taxon>
        <taxon>Allosphingosinicella</taxon>
    </lineage>
</organism>
<feature type="transmembrane region" description="Helical" evidence="5">
    <location>
        <begin position="176"/>
        <end position="196"/>
    </location>
</feature>
<dbReference type="OrthoDB" id="7423401at2"/>
<evidence type="ECO:0000313" key="8">
    <source>
        <dbReference type="Proteomes" id="UP000245916"/>
    </source>
</evidence>
<name>A0A2U2J2M9_9SPHN</name>
<reference evidence="7 8" key="1">
    <citation type="submission" date="2018-05" db="EMBL/GenBank/DDBJ databases">
        <title>Genome of Sphingosinicella humi QZX222.</title>
        <authorList>
            <person name="Qiao Z."/>
            <person name="Wang G."/>
        </authorList>
    </citation>
    <scope>NUCLEOTIDE SEQUENCE [LARGE SCALE GENOMIC DNA]</scope>
    <source>
        <strain evidence="7 8">QZX222</strain>
    </source>
</reference>